<feature type="region of interest" description="Disordered" evidence="2">
    <location>
        <begin position="302"/>
        <end position="420"/>
    </location>
</feature>
<evidence type="ECO:0000259" key="4">
    <source>
        <dbReference type="Pfam" id="PF02582"/>
    </source>
</evidence>
<feature type="region of interest" description="Disordered" evidence="2">
    <location>
        <begin position="1"/>
        <end position="47"/>
    </location>
</feature>
<feature type="region of interest" description="Disordered" evidence="2">
    <location>
        <begin position="175"/>
        <end position="215"/>
    </location>
</feature>
<dbReference type="OrthoDB" id="18302at2759"/>
<feature type="domain" description="DUF155" evidence="4">
    <location>
        <begin position="429"/>
        <end position="639"/>
    </location>
</feature>
<dbReference type="InterPro" id="IPR003734">
    <property type="entry name" value="DUF155"/>
</dbReference>
<dbReference type="GO" id="GO:0005739">
    <property type="term" value="C:mitochondrion"/>
    <property type="evidence" value="ECO:0007669"/>
    <property type="project" value="UniProtKB-ARBA"/>
</dbReference>
<proteinExistence type="inferred from homology"/>
<protein>
    <submittedName>
        <fullName evidence="5">Similar to Saccharomyces cerevisiae YFR048W RMD8 Cytosolic protein required for sporulation</fullName>
    </submittedName>
</protein>
<dbReference type="InterPro" id="IPR051624">
    <property type="entry name" value="RMD1/Sad1-interacting"/>
</dbReference>
<evidence type="ECO:0000256" key="1">
    <source>
        <dbReference type="ARBA" id="ARBA00008306"/>
    </source>
</evidence>
<comment type="caution">
    <text evidence="5">The sequence shown here is derived from an EMBL/GenBank/DDBJ whole genome shotgun (WGS) entry which is preliminary data.</text>
</comment>
<feature type="compositionally biased region" description="Basic and acidic residues" evidence="2">
    <location>
        <begin position="369"/>
        <end position="378"/>
    </location>
</feature>
<evidence type="ECO:0000313" key="6">
    <source>
        <dbReference type="Proteomes" id="UP000242525"/>
    </source>
</evidence>
<comment type="similarity">
    <text evidence="1">Belongs to the RMD1/sif2 family.</text>
</comment>
<feature type="compositionally biased region" description="Polar residues" evidence="2">
    <location>
        <begin position="196"/>
        <end position="205"/>
    </location>
</feature>
<dbReference type="AlphaFoldDB" id="A0A0J9X3Y0"/>
<feature type="region of interest" description="Disordered" evidence="2">
    <location>
        <begin position="461"/>
        <end position="494"/>
    </location>
</feature>
<keyword evidence="3" id="KW-1133">Transmembrane helix</keyword>
<keyword evidence="6" id="KW-1185">Reference proteome</keyword>
<evidence type="ECO:0000256" key="3">
    <source>
        <dbReference type="SAM" id="Phobius"/>
    </source>
</evidence>
<dbReference type="Pfam" id="PF02582">
    <property type="entry name" value="DUF155"/>
    <property type="match status" value="1"/>
</dbReference>
<sequence>MSAVPPRPTAKRSPSILVTDVRSNHRSAPFAGASNRKDSLASGKNTPVAHIATGARFYPNNYPHISKSLSSHGSSSSSSNSGGSYGSISHRLRGPIANKFGRISVDNILSDVSEIPSAQQRRSFPPKASSAKGAAGGKRLPRLPKRIAQTIPVRSTKLSEKLVLIPEDMQPSFRLEDDEDDLKPPPPLQQQEQQDNSTGYDSGQKTYAERMPKDRRTDKFPRLTAYCVSDAIRIVATAKYLRDHHKILPRIYHEALYAPYYLPLLSGDDDSRVQSSPGGVQLMERLINQSEQVDHHYEYYSGLDTNSESSKNSENGIHNNGRDDHDHHNDSSGSREDNQLTNGITINNSNDGDFDPSEPQDFTPPRPTYFHDRPHEMKTSPGAGLDELSPNGGLKDGTAKEGEHPLSTGAAGPTKQALKPPDLSKHAEIFIFAYGVIVFWNFTEQQEKDILADLNFARTKTESSQEVPSDSSDSSDSLDFSAAEESEPSPPTSLIVRPIPEQDIELEELHFTYSPHTIKPRIYNDMVTLKSGDHMIKLAMSHAIAQSTKLSRFEARMDGTMHDVRHVPKTLALKGKLGLKREEILKVSGRLFKLRVDVNLSSNVLDTPELFWEDEPALNPLYTAVREYLEIEQRILVLNERCKVFLDLTEIIADSIAEYNMSRITWIIIILIALSLTVSIFEIVVRFHIIKE</sequence>
<dbReference type="EMBL" id="CCBN010000002">
    <property type="protein sequence ID" value="CDO51833.1"/>
    <property type="molecule type" value="Genomic_DNA"/>
</dbReference>
<evidence type="ECO:0000256" key="2">
    <source>
        <dbReference type="SAM" id="MobiDB-lite"/>
    </source>
</evidence>
<dbReference type="PANTHER" id="PTHR16255:SF4">
    <property type="entry name" value="SPORULATION PROTEIN RMD8"/>
    <property type="match status" value="1"/>
</dbReference>
<reference evidence="5" key="1">
    <citation type="submission" date="2014-03" db="EMBL/GenBank/DDBJ databases">
        <authorList>
            <person name="Casaregola S."/>
        </authorList>
    </citation>
    <scope>NUCLEOTIDE SEQUENCE [LARGE SCALE GENOMIC DNA]</scope>
    <source>
        <strain evidence="5">CLIB 918</strain>
    </source>
</reference>
<accession>A0A0J9X3Y0</accession>
<keyword evidence="3" id="KW-0812">Transmembrane</keyword>
<organism evidence="5 6">
    <name type="scientific">Geotrichum candidum</name>
    <name type="common">Oospora lactis</name>
    <name type="synonym">Dipodascus geotrichum</name>
    <dbReference type="NCBI Taxonomy" id="1173061"/>
    <lineage>
        <taxon>Eukaryota</taxon>
        <taxon>Fungi</taxon>
        <taxon>Dikarya</taxon>
        <taxon>Ascomycota</taxon>
        <taxon>Saccharomycotina</taxon>
        <taxon>Dipodascomycetes</taxon>
        <taxon>Dipodascales</taxon>
        <taxon>Dipodascaceae</taxon>
        <taxon>Geotrichum</taxon>
    </lineage>
</organism>
<feature type="transmembrane region" description="Helical" evidence="3">
    <location>
        <begin position="664"/>
        <end position="685"/>
    </location>
</feature>
<dbReference type="Proteomes" id="UP000242525">
    <property type="component" value="Unassembled WGS sequence"/>
</dbReference>
<gene>
    <name evidence="5" type="ORF">BN980_GECA02s01616g</name>
</gene>
<evidence type="ECO:0000313" key="5">
    <source>
        <dbReference type="EMBL" id="CDO51833.1"/>
    </source>
</evidence>
<feature type="region of interest" description="Disordered" evidence="2">
    <location>
        <begin position="67"/>
        <end position="86"/>
    </location>
</feature>
<dbReference type="PANTHER" id="PTHR16255">
    <property type="entry name" value="REQUIRED FOR MEIOTIC NUCLEAR DIVISION PROTEIN 1 HOMOLOG"/>
    <property type="match status" value="1"/>
</dbReference>
<feature type="compositionally biased region" description="Basic and acidic residues" evidence="2">
    <location>
        <begin position="320"/>
        <end position="338"/>
    </location>
</feature>
<feature type="region of interest" description="Disordered" evidence="2">
    <location>
        <begin position="116"/>
        <end position="146"/>
    </location>
</feature>
<keyword evidence="3" id="KW-0472">Membrane</keyword>
<feature type="compositionally biased region" description="Low complexity" evidence="2">
    <location>
        <begin position="462"/>
        <end position="481"/>
    </location>
</feature>
<name>A0A0J9X3Y0_GEOCN</name>
<feature type="compositionally biased region" description="Polar residues" evidence="2">
    <location>
        <begin position="303"/>
        <end position="314"/>
    </location>
</feature>
<feature type="compositionally biased region" description="Polar residues" evidence="2">
    <location>
        <begin position="339"/>
        <end position="351"/>
    </location>
</feature>